<evidence type="ECO:0000256" key="11">
    <source>
        <dbReference type="RuleBase" id="RU003780"/>
    </source>
</evidence>
<evidence type="ECO:0000256" key="1">
    <source>
        <dbReference type="ARBA" id="ARBA00001400"/>
    </source>
</evidence>
<feature type="domain" description="Uracil-DNA glycosylase-like" evidence="12">
    <location>
        <begin position="45"/>
        <end position="203"/>
    </location>
</feature>
<dbReference type="InterPro" id="IPR002043">
    <property type="entry name" value="UDG_fam1"/>
</dbReference>
<dbReference type="KEGG" id="upl:DSM104440_00445"/>
<dbReference type="PANTHER" id="PTHR11264:SF0">
    <property type="entry name" value="URACIL-DNA GLYCOSYLASE"/>
    <property type="match status" value="1"/>
</dbReference>
<dbReference type="FunCoup" id="A0A6M4H289">
    <property type="interactions" value="371"/>
</dbReference>
<reference evidence="13 14" key="1">
    <citation type="submission" date="2020-04" db="EMBL/GenBank/DDBJ databases">
        <title>Usitatibacter rugosus gen. nov., sp. nov. and Usitatibacter palustris sp. nov., novel members of Usitatibacteraceae fam. nov. within the order Nitrosomonadales isolated from soil.</title>
        <authorList>
            <person name="Huber K.J."/>
            <person name="Neumann-Schaal M."/>
            <person name="Geppert A."/>
            <person name="Luckner M."/>
            <person name="Wanner G."/>
            <person name="Overmann J."/>
        </authorList>
    </citation>
    <scope>NUCLEOTIDE SEQUENCE [LARGE SCALE GENOMIC DNA]</scope>
    <source>
        <strain evidence="13 14">Swamp67</strain>
    </source>
</reference>
<dbReference type="GO" id="GO:0005737">
    <property type="term" value="C:cytoplasm"/>
    <property type="evidence" value="ECO:0007669"/>
    <property type="project" value="UniProtKB-SubCell"/>
</dbReference>
<evidence type="ECO:0000256" key="6">
    <source>
        <dbReference type="ARBA" id="ARBA00022763"/>
    </source>
</evidence>
<comment type="subcellular location">
    <subcellularLocation>
        <location evidence="9">Cytoplasm</location>
    </subcellularLocation>
</comment>
<dbReference type="PANTHER" id="PTHR11264">
    <property type="entry name" value="URACIL-DNA GLYCOSYLASE"/>
    <property type="match status" value="1"/>
</dbReference>
<dbReference type="Gene3D" id="3.40.470.10">
    <property type="entry name" value="Uracil-DNA glycosylase-like domain"/>
    <property type="match status" value="1"/>
</dbReference>
<keyword evidence="13" id="KW-0326">Glycosidase</keyword>
<comment type="function">
    <text evidence="2 9 11">Excises uracil residues from the DNA which can arise as a result of misincorporation of dUMP residues by DNA polymerase or due to deamination of cytosine.</text>
</comment>
<dbReference type="Proteomes" id="UP000503096">
    <property type="component" value="Chromosome"/>
</dbReference>
<keyword evidence="8 9" id="KW-0234">DNA repair</keyword>
<dbReference type="HAMAP" id="MF_00148">
    <property type="entry name" value="UDG"/>
    <property type="match status" value="1"/>
</dbReference>
<dbReference type="GO" id="GO:0097510">
    <property type="term" value="P:base-excision repair, AP site formation via deaminated base removal"/>
    <property type="evidence" value="ECO:0007669"/>
    <property type="project" value="TreeGrafter"/>
</dbReference>
<dbReference type="RefSeq" id="WP_171160411.1">
    <property type="nucleotide sequence ID" value="NZ_CP053073.1"/>
</dbReference>
<comment type="similarity">
    <text evidence="3 9 11">Belongs to the uracil-DNA glycosylase (UDG) superfamily. UNG family.</text>
</comment>
<keyword evidence="6 9" id="KW-0227">DNA damage</keyword>
<keyword evidence="7 9" id="KW-0378">Hydrolase</keyword>
<dbReference type="EMBL" id="CP053073">
    <property type="protein sequence ID" value="QJR13659.1"/>
    <property type="molecule type" value="Genomic_DNA"/>
</dbReference>
<feature type="active site" description="Proton acceptor" evidence="9 10">
    <location>
        <position position="60"/>
    </location>
</feature>
<evidence type="ECO:0000256" key="4">
    <source>
        <dbReference type="ARBA" id="ARBA00012030"/>
    </source>
</evidence>
<evidence type="ECO:0000313" key="14">
    <source>
        <dbReference type="Proteomes" id="UP000503096"/>
    </source>
</evidence>
<evidence type="ECO:0000313" key="13">
    <source>
        <dbReference type="EMBL" id="QJR13659.1"/>
    </source>
</evidence>
<dbReference type="SUPFAM" id="SSF52141">
    <property type="entry name" value="Uracil-DNA glycosylase-like"/>
    <property type="match status" value="1"/>
</dbReference>
<dbReference type="CDD" id="cd10027">
    <property type="entry name" value="UDG-F1-like"/>
    <property type="match status" value="1"/>
</dbReference>
<dbReference type="Pfam" id="PF03167">
    <property type="entry name" value="UDG"/>
    <property type="match status" value="1"/>
</dbReference>
<dbReference type="InterPro" id="IPR005122">
    <property type="entry name" value="Uracil-DNA_glycosylase-like"/>
</dbReference>
<dbReference type="InParanoid" id="A0A6M4H289"/>
<gene>
    <name evidence="9 13" type="primary">ung</name>
    <name evidence="13" type="ORF">DSM104440_00445</name>
</gene>
<dbReference type="NCBIfam" id="NF003591">
    <property type="entry name" value="PRK05254.1-4"/>
    <property type="match status" value="1"/>
</dbReference>
<dbReference type="InterPro" id="IPR018085">
    <property type="entry name" value="Ura-DNA_Glyclase_AS"/>
</dbReference>
<dbReference type="AlphaFoldDB" id="A0A6M4H289"/>
<protein>
    <recommendedName>
        <fullName evidence="5 9">Uracil-DNA glycosylase</fullName>
        <shortName evidence="9">UDG</shortName>
        <ecNumber evidence="4 9">3.2.2.27</ecNumber>
    </recommendedName>
</protein>
<evidence type="ECO:0000256" key="10">
    <source>
        <dbReference type="PROSITE-ProRule" id="PRU10072"/>
    </source>
</evidence>
<evidence type="ECO:0000256" key="7">
    <source>
        <dbReference type="ARBA" id="ARBA00022801"/>
    </source>
</evidence>
<evidence type="ECO:0000256" key="3">
    <source>
        <dbReference type="ARBA" id="ARBA00008184"/>
    </source>
</evidence>
<comment type="catalytic activity">
    <reaction evidence="1 9 11">
        <text>Hydrolyzes single-stranded DNA or mismatched double-stranded DNA and polynucleotides, releasing free uracil.</text>
        <dbReference type="EC" id="3.2.2.27"/>
    </reaction>
</comment>
<dbReference type="NCBIfam" id="NF003592">
    <property type="entry name" value="PRK05254.1-5"/>
    <property type="match status" value="1"/>
</dbReference>
<accession>A0A6M4H289</accession>
<evidence type="ECO:0000256" key="5">
    <source>
        <dbReference type="ARBA" id="ARBA00018429"/>
    </source>
</evidence>
<dbReference type="EC" id="3.2.2.27" evidence="4 9"/>
<evidence type="ECO:0000256" key="2">
    <source>
        <dbReference type="ARBA" id="ARBA00002631"/>
    </source>
</evidence>
<dbReference type="SMART" id="SM00986">
    <property type="entry name" value="UDG"/>
    <property type="match status" value="1"/>
</dbReference>
<evidence type="ECO:0000256" key="8">
    <source>
        <dbReference type="ARBA" id="ARBA00023204"/>
    </source>
</evidence>
<evidence type="ECO:0000259" key="12">
    <source>
        <dbReference type="SMART" id="SM00986"/>
    </source>
</evidence>
<evidence type="ECO:0000256" key="9">
    <source>
        <dbReference type="HAMAP-Rule" id="MF_00148"/>
    </source>
</evidence>
<sequence>MFPREWRSALDPGAAAKLEEIERRLAAESQDGIFPRAEDRYRALQLVPPDDVRVVIVGQDPYHGAGQAMGLAFSVPRGVRVPPSLKNIFKEIRDDVGAECGHGDLTGWAQQGVLLLNTALSVRANQAASHSKWGWNHVTSSLLRHVAHSTRPTVFMLWGDHARKLRDDVGGNGHLVLEAAHPSPLARGKFFGTRHFSAANAFLEKNERGTIDWKVV</sequence>
<name>A0A6M4H289_9PROT</name>
<dbReference type="NCBIfam" id="TIGR00628">
    <property type="entry name" value="ung"/>
    <property type="match status" value="1"/>
</dbReference>
<dbReference type="NCBIfam" id="NF003588">
    <property type="entry name" value="PRK05254.1-1"/>
    <property type="match status" value="1"/>
</dbReference>
<organism evidence="13 14">
    <name type="scientific">Usitatibacter palustris</name>
    <dbReference type="NCBI Taxonomy" id="2732487"/>
    <lineage>
        <taxon>Bacteria</taxon>
        <taxon>Pseudomonadati</taxon>
        <taxon>Pseudomonadota</taxon>
        <taxon>Betaproteobacteria</taxon>
        <taxon>Nitrosomonadales</taxon>
        <taxon>Usitatibacteraceae</taxon>
        <taxon>Usitatibacter</taxon>
    </lineage>
</organism>
<keyword evidence="14" id="KW-1185">Reference proteome</keyword>
<dbReference type="PROSITE" id="PS00130">
    <property type="entry name" value="U_DNA_GLYCOSYLASE"/>
    <property type="match status" value="1"/>
</dbReference>
<dbReference type="InterPro" id="IPR036895">
    <property type="entry name" value="Uracil-DNA_glycosylase-like_sf"/>
</dbReference>
<proteinExistence type="inferred from homology"/>
<dbReference type="SMART" id="SM00987">
    <property type="entry name" value="UreE_C"/>
    <property type="match status" value="1"/>
</dbReference>
<dbReference type="GO" id="GO:0004844">
    <property type="term" value="F:uracil DNA N-glycosylase activity"/>
    <property type="evidence" value="ECO:0007669"/>
    <property type="project" value="UniProtKB-UniRule"/>
</dbReference>
<dbReference type="NCBIfam" id="NF003589">
    <property type="entry name" value="PRK05254.1-2"/>
    <property type="match status" value="1"/>
</dbReference>
<keyword evidence="9" id="KW-0963">Cytoplasm</keyword>